<dbReference type="CDD" id="cd01823">
    <property type="entry name" value="SEST_like"/>
    <property type="match status" value="1"/>
</dbReference>
<dbReference type="SUPFAM" id="SSF49899">
    <property type="entry name" value="Concanavalin A-like lectins/glucanases"/>
    <property type="match status" value="1"/>
</dbReference>
<gene>
    <name evidence="4" type="ORF">JKJ07_14670</name>
</gene>
<dbReference type="InterPro" id="IPR037460">
    <property type="entry name" value="SEST-like"/>
</dbReference>
<organism evidence="4 5">
    <name type="scientific">Paractinoplanes lichenicola</name>
    <dbReference type="NCBI Taxonomy" id="2802976"/>
    <lineage>
        <taxon>Bacteria</taxon>
        <taxon>Bacillati</taxon>
        <taxon>Actinomycetota</taxon>
        <taxon>Actinomycetes</taxon>
        <taxon>Micromonosporales</taxon>
        <taxon>Micromonosporaceae</taxon>
        <taxon>Paractinoplanes</taxon>
    </lineage>
</organism>
<dbReference type="Pfam" id="PF13472">
    <property type="entry name" value="Lipase_GDSL_2"/>
    <property type="match status" value="1"/>
</dbReference>
<keyword evidence="5" id="KW-1185">Reference proteome</keyword>
<feature type="signal peptide" evidence="1">
    <location>
        <begin position="1"/>
        <end position="31"/>
    </location>
</feature>
<evidence type="ECO:0000259" key="2">
    <source>
        <dbReference type="Pfam" id="PF00139"/>
    </source>
</evidence>
<protein>
    <recommendedName>
        <fullName evidence="6">SGNH hydrolase-type esterase domain-containing protein</fullName>
    </recommendedName>
</protein>
<dbReference type="InterPro" id="IPR013830">
    <property type="entry name" value="SGNH_hydro"/>
</dbReference>
<dbReference type="InterPro" id="IPR036514">
    <property type="entry name" value="SGNH_hydro_sf"/>
</dbReference>
<dbReference type="CDD" id="cd01951">
    <property type="entry name" value="lectin_L-type"/>
    <property type="match status" value="1"/>
</dbReference>
<dbReference type="PANTHER" id="PTHR37981">
    <property type="entry name" value="LIPASE 2"/>
    <property type="match status" value="1"/>
</dbReference>
<dbReference type="Pfam" id="PF00139">
    <property type="entry name" value="Lectin_legB"/>
    <property type="match status" value="1"/>
</dbReference>
<feature type="domain" description="Legume lectin" evidence="2">
    <location>
        <begin position="36"/>
        <end position="249"/>
    </location>
</feature>
<dbReference type="InterPro" id="IPR056573">
    <property type="entry name" value="Lectin_L-type_dom"/>
</dbReference>
<accession>A0ABS1VM29</accession>
<evidence type="ECO:0000256" key="1">
    <source>
        <dbReference type="SAM" id="SignalP"/>
    </source>
</evidence>
<evidence type="ECO:0008006" key="6">
    <source>
        <dbReference type="Google" id="ProtNLM"/>
    </source>
</evidence>
<dbReference type="Gene3D" id="3.40.50.1110">
    <property type="entry name" value="SGNH hydrolase"/>
    <property type="match status" value="1"/>
</dbReference>
<dbReference type="InterPro" id="IPR001220">
    <property type="entry name" value="Legume_lectin_dom"/>
</dbReference>
<evidence type="ECO:0000259" key="3">
    <source>
        <dbReference type="Pfam" id="PF13472"/>
    </source>
</evidence>
<comment type="caution">
    <text evidence="4">The sequence shown here is derived from an EMBL/GenBank/DDBJ whole genome shotgun (WGS) entry which is preliminary data.</text>
</comment>
<dbReference type="Proteomes" id="UP000598996">
    <property type="component" value="Unassembled WGS sequence"/>
</dbReference>
<feature type="domain" description="SGNH hydrolase-type esterase" evidence="3">
    <location>
        <begin position="368"/>
        <end position="625"/>
    </location>
</feature>
<dbReference type="Gene3D" id="2.60.120.200">
    <property type="match status" value="1"/>
</dbReference>
<evidence type="ECO:0000313" key="4">
    <source>
        <dbReference type="EMBL" id="MBL7255546.1"/>
    </source>
</evidence>
<dbReference type="SUPFAM" id="SSF52266">
    <property type="entry name" value="SGNH hydrolase"/>
    <property type="match status" value="1"/>
</dbReference>
<name>A0ABS1VM29_9ACTN</name>
<dbReference type="RefSeq" id="WP_202992054.1">
    <property type="nucleotide sequence ID" value="NZ_JAENHO010000004.1"/>
</dbReference>
<proteinExistence type="predicted"/>
<dbReference type="PANTHER" id="PTHR37981:SF1">
    <property type="entry name" value="SGNH HYDROLASE-TYPE ESTERASE DOMAIN-CONTAINING PROTEIN"/>
    <property type="match status" value="1"/>
</dbReference>
<reference evidence="4 5" key="1">
    <citation type="submission" date="2021-01" db="EMBL/GenBank/DDBJ databases">
        <title>Actinoplanes sp. nov. LDG1-01 isolated from lichen.</title>
        <authorList>
            <person name="Saeng-In P."/>
            <person name="Phongsopitanun W."/>
            <person name="Kanchanasin P."/>
            <person name="Yuki M."/>
            <person name="Kudo T."/>
            <person name="Ohkuma M."/>
            <person name="Tanasupawat S."/>
        </authorList>
    </citation>
    <scope>NUCLEOTIDE SEQUENCE [LARGE SCALE GENOMIC DNA]</scope>
    <source>
        <strain evidence="4 5">LDG1-01</strain>
    </source>
</reference>
<feature type="chain" id="PRO_5045678636" description="SGNH hydrolase-type esterase domain-containing protein" evidence="1">
    <location>
        <begin position="32"/>
        <end position="646"/>
    </location>
</feature>
<dbReference type="InterPro" id="IPR013320">
    <property type="entry name" value="ConA-like_dom_sf"/>
</dbReference>
<dbReference type="EMBL" id="JAENHO010000004">
    <property type="protein sequence ID" value="MBL7255546.1"/>
    <property type="molecule type" value="Genomic_DNA"/>
</dbReference>
<sequence length="646" mass="67629">MAGMGRRTLARGTVSLLMACAFLTAGEQAFAAAGSTFTYIDFAAASDLILNGNASVSGAALRLSGTGVDESAAAWHGKPIDPDASFESVLHVSLHDGSTPPADGLALVLQSSGAGTAAIGRFGEGIGYGGITPSVEVEFDTWLNDWDPDANHIAVTTGGDETKSLAIAAPPFALYGAPFTAWVNYDAAGKRLSVFASQNAQKPAAPIVSADIDLSAVLGKSAPAYVGLTGGTGSNHELADVTSWSFGGPPTTAPRLTTAPAGLIYAPPTGTRKIAIAAASAPRLKIEVDRAALRPRGVKYDRLGLPKSPVRVQCSGLGVESSSPSVTCELSQTDSKIITVPLCFDLQSTTADFDQTCFQVRGGHGIGLGDSYASGEGGGGYVNSTAKNGLGVCDRSRYAASQQLFDRHMAKIRYDLLACTGFTSVDMQNVRVSRSQTYAPVATQLDYLDDDVTLVTLSAGGNDAGFSDDVSSCLKVTRCDIDPAFTTKLAKRLADIPGRLDALYGAVRAKAPNAQVLVQGYPYLFPKTGNCRRTDVRIYGAGTITPEEYHFMMREEERLNAMIATAAGEHGFTFVDVAAPTSSDSFAGHWSCGPDSWIHDLTLSSGASAKLKLSLEALHPTKEGQTHLANLLWAKLNRGGWTPPSR</sequence>
<evidence type="ECO:0000313" key="5">
    <source>
        <dbReference type="Proteomes" id="UP000598996"/>
    </source>
</evidence>
<keyword evidence="1" id="KW-0732">Signal</keyword>